<dbReference type="EMBL" id="JXAK01000012">
    <property type="protein sequence ID" value="KIL41159.1"/>
    <property type="molecule type" value="Genomic_DNA"/>
</dbReference>
<proteinExistence type="predicted"/>
<dbReference type="PROSITE" id="PS51864">
    <property type="entry name" value="ASTACIN"/>
    <property type="match status" value="1"/>
</dbReference>
<keyword evidence="1" id="KW-0482">Metalloprotease</keyword>
<dbReference type="SUPFAM" id="SSF55486">
    <property type="entry name" value="Metalloproteases ('zincins'), catalytic domain"/>
    <property type="match status" value="1"/>
</dbReference>
<reference evidence="3 4" key="1">
    <citation type="submission" date="2014-12" db="EMBL/GenBank/DDBJ databases">
        <title>Draft genome sequence of Paenibacillus kamchatkensis strain B-2647.</title>
        <authorList>
            <person name="Karlyshev A.V."/>
            <person name="Kudryashova E.B."/>
        </authorList>
    </citation>
    <scope>NUCLEOTIDE SEQUENCE [LARGE SCALE GENOMIC DNA]</scope>
    <source>
        <strain evidence="3 4">VKM B-2647</strain>
    </source>
</reference>
<feature type="binding site" evidence="1">
    <location>
        <position position="175"/>
    </location>
    <ligand>
        <name>Zn(2+)</name>
        <dbReference type="ChEBI" id="CHEBI:29105"/>
        <note>catalytic</note>
    </ligand>
</feature>
<keyword evidence="1" id="KW-0645">Protease</keyword>
<keyword evidence="1" id="KW-0862">Zinc</keyword>
<keyword evidence="1" id="KW-0479">Metal-binding</keyword>
<accession>A0ABR5AJD7</accession>
<dbReference type="PRINTS" id="PR00480">
    <property type="entry name" value="ASTACIN"/>
</dbReference>
<dbReference type="RefSeq" id="WP_041047250.1">
    <property type="nucleotide sequence ID" value="NZ_JXAK01000012.1"/>
</dbReference>
<keyword evidence="1" id="KW-0378">Hydrolase</keyword>
<dbReference type="InterPro" id="IPR024079">
    <property type="entry name" value="MetalloPept_cat_dom_sf"/>
</dbReference>
<dbReference type="Gene3D" id="3.40.390.10">
    <property type="entry name" value="Collagenase (Catalytic Domain)"/>
    <property type="match status" value="1"/>
</dbReference>
<dbReference type="InterPro" id="IPR006026">
    <property type="entry name" value="Peptidase_Metallo"/>
</dbReference>
<feature type="domain" description="Peptidase M12A" evidence="2">
    <location>
        <begin position="66"/>
        <end position="264"/>
    </location>
</feature>
<dbReference type="PANTHER" id="PTHR10127:SF850">
    <property type="entry name" value="METALLOENDOPEPTIDASE"/>
    <property type="match status" value="1"/>
</dbReference>
<dbReference type="InterPro" id="IPR034035">
    <property type="entry name" value="Astacin-like_dom"/>
</dbReference>
<dbReference type="CDD" id="cd04280">
    <property type="entry name" value="ZnMc_astacin_like"/>
    <property type="match status" value="1"/>
</dbReference>
<comment type="cofactor">
    <cofactor evidence="1">
        <name>Zn(2+)</name>
        <dbReference type="ChEBI" id="CHEBI:29105"/>
    </cofactor>
    <text evidence="1">Binds 1 zinc ion per subunit.</text>
</comment>
<comment type="caution">
    <text evidence="1">Lacks conserved residue(s) required for the propagation of feature annotation.</text>
</comment>
<dbReference type="Pfam" id="PF01400">
    <property type="entry name" value="Astacin"/>
    <property type="match status" value="1"/>
</dbReference>
<feature type="active site" evidence="1">
    <location>
        <position position="166"/>
    </location>
</feature>
<protein>
    <recommendedName>
        <fullName evidence="2">Peptidase M12A domain-containing protein</fullName>
    </recommendedName>
</protein>
<comment type="caution">
    <text evidence="3">The sequence shown here is derived from an EMBL/GenBank/DDBJ whole genome shotgun (WGS) entry which is preliminary data.</text>
</comment>
<feature type="binding site" evidence="1">
    <location>
        <position position="169"/>
    </location>
    <ligand>
        <name>Zn(2+)</name>
        <dbReference type="ChEBI" id="CHEBI:29105"/>
        <note>catalytic</note>
    </ligand>
</feature>
<evidence type="ECO:0000256" key="1">
    <source>
        <dbReference type="PROSITE-ProRule" id="PRU01211"/>
    </source>
</evidence>
<evidence type="ECO:0000259" key="2">
    <source>
        <dbReference type="PROSITE" id="PS51864"/>
    </source>
</evidence>
<dbReference type="PANTHER" id="PTHR10127">
    <property type="entry name" value="DISCOIDIN, CUB, EGF, LAMININ , AND ZINC METALLOPROTEASE DOMAIN CONTAINING"/>
    <property type="match status" value="1"/>
</dbReference>
<dbReference type="Proteomes" id="UP000031967">
    <property type="component" value="Unassembled WGS sequence"/>
</dbReference>
<dbReference type="SMART" id="SM00235">
    <property type="entry name" value="ZnMc"/>
    <property type="match status" value="1"/>
</dbReference>
<feature type="binding site" evidence="1">
    <location>
        <position position="165"/>
    </location>
    <ligand>
        <name>Zn(2+)</name>
        <dbReference type="ChEBI" id="CHEBI:29105"/>
        <note>catalytic</note>
    </ligand>
</feature>
<evidence type="ECO:0000313" key="3">
    <source>
        <dbReference type="EMBL" id="KIL41159.1"/>
    </source>
</evidence>
<name>A0ABR5AJD7_9BACL</name>
<evidence type="ECO:0000313" key="4">
    <source>
        <dbReference type="Proteomes" id="UP000031967"/>
    </source>
</evidence>
<keyword evidence="4" id="KW-1185">Reference proteome</keyword>
<gene>
    <name evidence="3" type="ORF">SD70_09005</name>
</gene>
<organism evidence="3 4">
    <name type="scientific">Gordoniibacillus kamchatkensis</name>
    <dbReference type="NCBI Taxonomy" id="1590651"/>
    <lineage>
        <taxon>Bacteria</taxon>
        <taxon>Bacillati</taxon>
        <taxon>Bacillota</taxon>
        <taxon>Bacilli</taxon>
        <taxon>Bacillales</taxon>
        <taxon>Paenibacillaceae</taxon>
        <taxon>Gordoniibacillus</taxon>
    </lineage>
</organism>
<dbReference type="InterPro" id="IPR001506">
    <property type="entry name" value="Peptidase_M12A"/>
</dbReference>
<sequence length="264" mass="28659">MNEEELHALDLYERGTWRGASLSYAGGPAFAVNCVEYDGVLVFEGDMILASSRGEPAAPTAEIGVEAIFTLQAGAKWPNGIVPYKIDGSVTETMKAAIEIAINGMNLSLNKGGKQYVNLQAAGASDHDYVLFVKGTGYSSFVGKQGGAQEINVPDNSPKPGKIMHEICHALGMFHEHTRPDRDTYVTYHPENVRDDSLKPNFEKVTDPNVIKPAAYDYGSIMHYSKVAFAKTGTETLVPVQDKPIGQRDGLSPIDIEGIIDFYS</sequence>